<keyword evidence="10" id="KW-0998">Cell outer membrane</keyword>
<evidence type="ECO:0000313" key="15">
    <source>
        <dbReference type="EMBL" id="CAG9325853.1"/>
    </source>
</evidence>
<keyword evidence="12" id="KW-0812">Transmembrane</keyword>
<evidence type="ECO:0000256" key="4">
    <source>
        <dbReference type="ARBA" id="ARBA00022525"/>
    </source>
</evidence>
<feature type="region of interest" description="Disordered" evidence="11">
    <location>
        <begin position="2391"/>
        <end position="2411"/>
    </location>
</feature>
<sequence>MIGFTFIFWTFAKLAMSERLLCSLFDCPDSKKGNGQCDPACMTSYCNYDTNSSVNALIRKEQSDCYWNCIYIDGCKKEKLGNGVCDNVCNTKNCGYDWGDCGQCAPSCKLYLGTSAKLYQNCNPSCNVTSCYYGLGTCKKCHSGCFSNLLGNGVCNPECAYPECNFDLGDCKNLACAPGCYMWMIGNSICEEACRVAECNFDNYDCDCSPGCFESMLGDGKCDEACNNWNCTLDNHDCGACASGCYPEMLGNGICDSECNNYDCEYDYKDCQCSDGCTYLDYGKCKPECLVIECNYDKISQYPNSWCQNTSLAIFSSYQQIINRNFKYVAHLEDCYAASNYACSFDKVFDMINCFQECNITECNFANGNCNSTQSQEEDCARPYGDGSGENCLSCKTLYWWEQGCTRQLSYFLWHFPDGSLGINRLSDISTAKNPRIYFVSALNTTNFFEGDGTAKSPYRYFLLPIYFTLTTNAIVYLLDDGDYDLDWEESYYSSLHLGILNLGLTSRNYLFTPWNSSHVTIKFHDSYTILIEARNSVVEFRNIIVEGKGFLTCNSSIYCEYCPVVYANSDSPAEYYNDRHEKISEYLSSTWCAPYRNVYIINLKNTHLILTNVTIQNYRFGYKGIISASCGSNITMENVSFDNIKLSEIEDSAIIVYAYQDYCKTLPANLYYNHGKVSRLNNGYEFRDPINLRGFLYAPNITSIVIKHVEFEYNMIYQNPLNVLGSASLIELGWFETLVVDSCTFLYNYCELGIINIQNTETQYAIEFNESLILNYSTFTHLHIKNTSFISNYGQKNGILSANYFNETQNFLIESSRFISNGVESSSLLSIWSQTQEDEFINGKNINSLTSGGIPVTVRVLPRWLEIKNLTFTDNYSGGSGLIEIKQMANIEIKDTQMNENGGNSNESKEVNSIILRNYVNNDNIYLKLEAPNPVILSCKSMSIISASVNFLMQSINITDNYCANSSPAIIIDSTQESMIYSLQSERNTGKGNTGICLSFQNSYSASIKNSKFIGNKNYLSGSAGAIEFSINNALTLENCTFIENSADLGGALYFSGQNLAINGCHFISNQSPGLSGGAIYYMLPQTVSSYSELTISNTVFRNNSCLLNGGSIYINKKFYSSIKTSLSIHDTNFYENKAFNGASIHISNFIKLLDSSSINNCVFQANNASLSGSFSIFYADGKLSINNSKFIENKGLYSSALHISINEDSKNFPSRVILNSCIFQKNSGPIIILMDDENKRSILETHKCLFEYNLGSIFSLDNDTLVENDSIIQHGHSEEPGAGLIVINSAVAGLRNTIFYNNTSKTNGGVAALSYNSHFTCDFCEFKENAALNVGGVVYADSDSFFTIRDSKIIKNSSKGKGSAFSMIRCLSKISEIINCEISENQSVDGGALYLLSSAIALDSSIIHNNIGNDDNPGILMTFSSAKIQNTTFLDQHGSQGSFVQLKSNSYALIQNSKFSNGLSSSTGAAIFSISSNISVFNSFFHDLTSNIGGSIFVYRESYLWINDTTFENSKGSDIDSYDSFINIEHSLFINPSFSAIYGDADYLLRIENTEFRNGSGKNGGAIYCSKCVSLLIDSCLFSKNSASYSGGAVYLITEQSSPVDHYMISSSKFLNNEAYNGGAIFSENINLTIYLSEFTKNFADSLRSENNDKGVIDGIGGGIKLSCKDFDNCLLNLSSNLFSENKAINNGGAISWADIEPVFDNNSFQRNSATYGNGIASFPIMMFYEENRSGSNSPTRILENPTISGIASGQKNNKPMSFALVDHYNQVVKTDNISQAQLLNLNSDTILFGVTMTTALNGIFNFTDYVITAKPGTSTQIKIYTSAIKEAKGNSYSNSVLYANVDLRLCTFGEATVNITCLVCEESYYSLNPNNRACLQCPKHAICYGNYTMVPRHGYWRDNKYTDQFWACPYPSACLGSPDIRNISYTGVCKKGYKGNMCQSCAYGYSRLYKNECKVCLDSSTNAIRMLGFFGIFFIIALLTIKASKKYILNSSTFTSIYIKIFWNYLHITIIITTFNLNWPRWVMEFFYIELSMNYVGEQLFSFECLLQDSNAKIEIYYIKLVLISFVPLAAWTLCFILWALYYRLIKHAWRLFSDDFISSCIIVLFLIHPGIIETLFSIYSCREINSGEFWLNIDLDIQCWTKDHFFYSYLIVLPAILIWGIVIPATWLIKIIKYKVKLEETAVKLKYGFLYNGYNSKHYYWEFVILYCKILLISFSVFLSNISISVQALAATILLIFFLLLQNRNEPFVEKPLNKMELHSRVIVLITIFTGLFFLTDELGDPGTVLIFLITLCSNIWFIIYSLLRIFNELLKFVKEKLLFMGSILFRKSRVKVNYIIDESQVDDGKNTNLNYTYITSTRIINSAQEIEVSGLESYQNNESHQQVEIDPYPSENSAFTSQQEIK</sequence>
<feature type="domain" description="LNR" evidence="14">
    <location>
        <begin position="175"/>
        <end position="207"/>
    </location>
</feature>
<keyword evidence="8" id="KW-1015">Disulfide bond</keyword>
<keyword evidence="6" id="KW-0677">Repeat</keyword>
<protein>
    <recommendedName>
        <fullName evidence="14">LNR domain-containing protein</fullName>
    </recommendedName>
</protein>
<dbReference type="InterPro" id="IPR003368">
    <property type="entry name" value="POMP_repeat"/>
</dbReference>
<dbReference type="EMBL" id="CAJZBQ010000039">
    <property type="protein sequence ID" value="CAG9325853.1"/>
    <property type="molecule type" value="Genomic_DNA"/>
</dbReference>
<feature type="chain" id="PRO_5043504929" description="LNR domain-containing protein" evidence="13">
    <location>
        <begin position="18"/>
        <end position="2411"/>
    </location>
</feature>
<feature type="transmembrane region" description="Helical" evidence="12">
    <location>
        <begin position="1970"/>
        <end position="1988"/>
    </location>
</feature>
<comment type="subcellular location">
    <subcellularLocation>
        <location evidence="1">Cell envelope</location>
    </subcellularLocation>
    <subcellularLocation>
        <location evidence="2">Cell outer membrane</location>
    </subcellularLocation>
    <subcellularLocation>
        <location evidence="3">Secreted</location>
    </subcellularLocation>
</comment>
<name>A0AAU9JJG9_9CILI</name>
<dbReference type="PANTHER" id="PTHR11319:SF35">
    <property type="entry name" value="OUTER MEMBRANE PROTEIN PMPC-RELATED"/>
    <property type="match status" value="1"/>
</dbReference>
<dbReference type="PANTHER" id="PTHR11319">
    <property type="entry name" value="G PROTEIN-COUPLED RECEPTOR-RELATED"/>
    <property type="match status" value="1"/>
</dbReference>
<feature type="transmembrane region" description="Helical" evidence="12">
    <location>
        <begin position="2270"/>
        <end position="2287"/>
    </location>
</feature>
<feature type="transmembrane region" description="Helical" evidence="12">
    <location>
        <begin position="2207"/>
        <end position="2226"/>
    </location>
</feature>
<keyword evidence="5 13" id="KW-0732">Signal</keyword>
<keyword evidence="16" id="KW-1185">Reference proteome</keyword>
<feature type="transmembrane region" description="Helical" evidence="12">
    <location>
        <begin position="2232"/>
        <end position="2249"/>
    </location>
</feature>
<evidence type="ECO:0000256" key="5">
    <source>
        <dbReference type="ARBA" id="ARBA00022729"/>
    </source>
</evidence>
<dbReference type="InterPro" id="IPR011050">
    <property type="entry name" value="Pectin_lyase_fold/virulence"/>
</dbReference>
<evidence type="ECO:0000256" key="10">
    <source>
        <dbReference type="ARBA" id="ARBA00023237"/>
    </source>
</evidence>
<feature type="transmembrane region" description="Helical" evidence="12">
    <location>
        <begin position="2104"/>
        <end position="2127"/>
    </location>
</feature>
<evidence type="ECO:0000256" key="13">
    <source>
        <dbReference type="SAM" id="SignalP"/>
    </source>
</evidence>
<evidence type="ECO:0000256" key="6">
    <source>
        <dbReference type="ARBA" id="ARBA00022737"/>
    </source>
</evidence>
<reference evidence="15" key="1">
    <citation type="submission" date="2021-09" db="EMBL/GenBank/DDBJ databases">
        <authorList>
            <consortium name="AG Swart"/>
            <person name="Singh M."/>
            <person name="Singh A."/>
            <person name="Seah K."/>
            <person name="Emmerich C."/>
        </authorList>
    </citation>
    <scope>NUCLEOTIDE SEQUENCE</scope>
    <source>
        <strain evidence="15">ATCC30299</strain>
    </source>
</reference>
<evidence type="ECO:0000256" key="2">
    <source>
        <dbReference type="ARBA" id="ARBA00004442"/>
    </source>
</evidence>
<feature type="domain" description="LNR" evidence="14">
    <location>
        <begin position="15"/>
        <end position="50"/>
    </location>
</feature>
<keyword evidence="4" id="KW-0964">Secreted</keyword>
<gene>
    <name evidence="15" type="ORF">BSTOLATCC_MIC39636</name>
</gene>
<feature type="transmembrane region" description="Helical" evidence="12">
    <location>
        <begin position="2063"/>
        <end position="2092"/>
    </location>
</feature>
<evidence type="ECO:0000256" key="1">
    <source>
        <dbReference type="ARBA" id="ARBA00004196"/>
    </source>
</evidence>
<feature type="domain" description="LNR" evidence="14">
    <location>
        <begin position="134"/>
        <end position="172"/>
    </location>
</feature>
<feature type="signal peptide" evidence="13">
    <location>
        <begin position="1"/>
        <end position="17"/>
    </location>
</feature>
<dbReference type="Proteomes" id="UP001162131">
    <property type="component" value="Unassembled WGS sequence"/>
</dbReference>
<dbReference type="GO" id="GO:0005576">
    <property type="term" value="C:extracellular region"/>
    <property type="evidence" value="ECO:0007669"/>
    <property type="project" value="UniProtKB-SubCell"/>
</dbReference>
<proteinExistence type="predicted"/>
<evidence type="ECO:0000313" key="16">
    <source>
        <dbReference type="Proteomes" id="UP001162131"/>
    </source>
</evidence>
<organism evidence="15 16">
    <name type="scientific">Blepharisma stoltei</name>
    <dbReference type="NCBI Taxonomy" id="1481888"/>
    <lineage>
        <taxon>Eukaryota</taxon>
        <taxon>Sar</taxon>
        <taxon>Alveolata</taxon>
        <taxon>Ciliophora</taxon>
        <taxon>Postciliodesmatophora</taxon>
        <taxon>Heterotrichea</taxon>
        <taxon>Heterotrichida</taxon>
        <taxon>Blepharismidae</taxon>
        <taxon>Blepharisma</taxon>
    </lineage>
</organism>
<dbReference type="SMART" id="SM00004">
    <property type="entry name" value="NL"/>
    <property type="match status" value="5"/>
</dbReference>
<accession>A0AAU9JJG9</accession>
<keyword evidence="7 12" id="KW-0472">Membrane</keyword>
<evidence type="ECO:0000259" key="14">
    <source>
        <dbReference type="SMART" id="SM00004"/>
    </source>
</evidence>
<feature type="transmembrane region" description="Helical" evidence="12">
    <location>
        <begin position="2293"/>
        <end position="2315"/>
    </location>
</feature>
<evidence type="ECO:0000256" key="12">
    <source>
        <dbReference type="SAM" id="Phobius"/>
    </source>
</evidence>
<evidence type="ECO:0000256" key="7">
    <source>
        <dbReference type="ARBA" id="ARBA00023136"/>
    </source>
</evidence>
<evidence type="ECO:0000256" key="11">
    <source>
        <dbReference type="SAM" id="MobiDB-lite"/>
    </source>
</evidence>
<feature type="domain" description="LNR" evidence="14">
    <location>
        <begin position="62"/>
        <end position="102"/>
    </location>
</feature>
<feature type="compositionally biased region" description="Polar residues" evidence="11">
    <location>
        <begin position="2399"/>
        <end position="2411"/>
    </location>
</feature>
<feature type="domain" description="LNR" evidence="14">
    <location>
        <begin position="240"/>
        <end position="272"/>
    </location>
</feature>
<dbReference type="InterPro" id="IPR000800">
    <property type="entry name" value="Notch_dom"/>
</dbReference>
<evidence type="ECO:0000256" key="8">
    <source>
        <dbReference type="ARBA" id="ARBA00023157"/>
    </source>
</evidence>
<dbReference type="Pfam" id="PF00066">
    <property type="entry name" value="Notch"/>
    <property type="match status" value="4"/>
</dbReference>
<dbReference type="SUPFAM" id="SSF51126">
    <property type="entry name" value="Pectin lyase-like"/>
    <property type="match status" value="5"/>
</dbReference>
<evidence type="ECO:0000256" key="9">
    <source>
        <dbReference type="ARBA" id="ARBA00023180"/>
    </source>
</evidence>
<feature type="transmembrane region" description="Helical" evidence="12">
    <location>
        <begin position="2154"/>
        <end position="2177"/>
    </location>
</feature>
<keyword evidence="9" id="KW-0325">Glycoprotein</keyword>
<dbReference type="NCBIfam" id="TIGR01376">
    <property type="entry name" value="POMP_repeat"/>
    <property type="match status" value="1"/>
</dbReference>
<comment type="caution">
    <text evidence="15">The sequence shown here is derived from an EMBL/GenBank/DDBJ whole genome shotgun (WGS) entry which is preliminary data.</text>
</comment>
<evidence type="ECO:0000256" key="3">
    <source>
        <dbReference type="ARBA" id="ARBA00004613"/>
    </source>
</evidence>
<dbReference type="Gene3D" id="3.30.300.320">
    <property type="match status" value="3"/>
</dbReference>
<feature type="transmembrane region" description="Helical" evidence="12">
    <location>
        <begin position="2009"/>
        <end position="2026"/>
    </location>
</feature>
<dbReference type="Pfam" id="PF02415">
    <property type="entry name" value="Chlam_PMP"/>
    <property type="match status" value="1"/>
</dbReference>
<keyword evidence="12" id="KW-1133">Transmembrane helix</keyword>